<feature type="transmembrane region" description="Helical" evidence="6">
    <location>
        <begin position="392"/>
        <end position="412"/>
    </location>
</feature>
<dbReference type="OrthoDB" id="419616at2759"/>
<dbReference type="PROSITE" id="PS50850">
    <property type="entry name" value="MFS"/>
    <property type="match status" value="1"/>
</dbReference>
<feature type="domain" description="Major facilitator superfamily (MFS) profile" evidence="7">
    <location>
        <begin position="40"/>
        <end position="490"/>
    </location>
</feature>
<feature type="transmembrane region" description="Helical" evidence="6">
    <location>
        <begin position="170"/>
        <end position="192"/>
    </location>
</feature>
<dbReference type="GO" id="GO:0016020">
    <property type="term" value="C:membrane"/>
    <property type="evidence" value="ECO:0007669"/>
    <property type="project" value="UniProtKB-SubCell"/>
</dbReference>
<feature type="transmembrane region" description="Helical" evidence="6">
    <location>
        <begin position="212"/>
        <end position="234"/>
    </location>
</feature>
<reference evidence="8" key="1">
    <citation type="submission" date="2011-04" db="EMBL/GenBank/DDBJ databases">
        <title>Evolution of plant cell wall degrading machinery underlies the functional diversity of forest fungi.</title>
        <authorList>
            <consortium name="US DOE Joint Genome Institute (JGI-PGF)"/>
            <person name="Eastwood D.C."/>
            <person name="Floudas D."/>
            <person name="Binder M."/>
            <person name="Majcherczyk A."/>
            <person name="Schneider P."/>
            <person name="Aerts A."/>
            <person name="Asiegbu F.O."/>
            <person name="Baker S.E."/>
            <person name="Barry K."/>
            <person name="Bendiksby M."/>
            <person name="Blumentritt M."/>
            <person name="Coutinho P.M."/>
            <person name="Cullen D."/>
            <person name="Cullen D."/>
            <person name="Gathman A."/>
            <person name="Goodell B."/>
            <person name="Henrissat B."/>
            <person name="Ihrmark K."/>
            <person name="Kauserud H."/>
            <person name="Kohler A."/>
            <person name="LaButti K."/>
            <person name="Lapidus A."/>
            <person name="Lavin J.L."/>
            <person name="Lee Y.-H."/>
            <person name="Lindquist E."/>
            <person name="Lilly W."/>
            <person name="Lucas S."/>
            <person name="Morin E."/>
            <person name="Murat C."/>
            <person name="Oguiza J.A."/>
            <person name="Park J."/>
            <person name="Pisabarro A.G."/>
            <person name="Riley R."/>
            <person name="Rosling A."/>
            <person name="Salamov A."/>
            <person name="Schmidt O."/>
            <person name="Schmutz J."/>
            <person name="Skrede I."/>
            <person name="Stenlid J."/>
            <person name="Wiebenga A."/>
            <person name="Xie X."/>
            <person name="Kues U."/>
            <person name="Hibbett D.S."/>
            <person name="Hoffmeister D."/>
            <person name="Hogberg N."/>
            <person name="Martin F."/>
            <person name="Grigoriev I.V."/>
            <person name="Watkinson S.C."/>
        </authorList>
    </citation>
    <scope>NUCLEOTIDE SEQUENCE</scope>
    <source>
        <strain evidence="8">S7.9</strain>
    </source>
</reference>
<dbReference type="Pfam" id="PF07690">
    <property type="entry name" value="MFS_1"/>
    <property type="match status" value="1"/>
</dbReference>
<dbReference type="GO" id="GO:0022857">
    <property type="term" value="F:transmembrane transporter activity"/>
    <property type="evidence" value="ECO:0007669"/>
    <property type="project" value="InterPro"/>
</dbReference>
<feature type="transmembrane region" description="Helical" evidence="6">
    <location>
        <begin position="278"/>
        <end position="308"/>
    </location>
</feature>
<dbReference type="InterPro" id="IPR020846">
    <property type="entry name" value="MFS_dom"/>
</dbReference>
<dbReference type="SUPFAM" id="SSF103473">
    <property type="entry name" value="MFS general substrate transporter"/>
    <property type="match status" value="1"/>
</dbReference>
<dbReference type="PANTHER" id="PTHR23504">
    <property type="entry name" value="MAJOR FACILITATOR SUPERFAMILY DOMAIN-CONTAINING PROTEIN 10"/>
    <property type="match status" value="1"/>
</dbReference>
<feature type="transmembrane region" description="Helical" evidence="6">
    <location>
        <begin position="136"/>
        <end position="158"/>
    </location>
</feature>
<proteinExistence type="predicted"/>
<feature type="transmembrane region" description="Helical" evidence="6">
    <location>
        <begin position="354"/>
        <end position="372"/>
    </location>
</feature>
<dbReference type="InterPro" id="IPR036259">
    <property type="entry name" value="MFS_trans_sf"/>
</dbReference>
<dbReference type="AlphaFoldDB" id="F8P4R4"/>
<sequence>MTPANSDTTNYDETCPLLPEQNVESQKAARPAVTPVPKAQLAALCTVRLVDPIAFTQLFPYVNEFMNDLHLTNDPSRIGFYSGLVESTFALSQLCSIYQWARVSDIIGRRPVVLLGTLGVAATTIMFGLSKTLASVLIARFLGGLFSGNIAVVHSVLCEITDSSNQAVAFPIYGLMWPLGSIIGPLLGGTFSHGATKYPQYFDYQIFRENPYFLPCLIASIIAAIGIVLGYSFLEETLPSKRQKNEKKGPNNISGSDNDVVLNEEQPMSVGALMSKPIISALASSGCALSFIATSFDVVFVLFCYSPILSGGLAFSASQIGYSLATAGAIASFIQLFIMSYLLRTFDCAKMYNFCMGIWPYTFAILPLLNIIARSGLDKTTGLLSTPTVALLWSGIACVLAMSKIGALAYSLSMILVKENAPNAASLGQTNGIVQFAMCFARSFAPFLVSSLFALSIDNNLLGGYLWVVIMIVVAFLGSSISYRISKHSKSTLAS</sequence>
<dbReference type="HOGENOM" id="CLU_001265_54_6_1"/>
<evidence type="ECO:0000313" key="8">
    <source>
        <dbReference type="EMBL" id="EGO21601.1"/>
    </source>
</evidence>
<evidence type="ECO:0000259" key="7">
    <source>
        <dbReference type="PROSITE" id="PS50850"/>
    </source>
</evidence>
<dbReference type="EMBL" id="GL945438">
    <property type="protein sequence ID" value="EGO21601.1"/>
    <property type="molecule type" value="Genomic_DNA"/>
</dbReference>
<feature type="transmembrane region" description="Helical" evidence="6">
    <location>
        <begin position="433"/>
        <end position="453"/>
    </location>
</feature>
<dbReference type="PANTHER" id="PTHR23504:SF15">
    <property type="entry name" value="MAJOR FACILITATOR SUPERFAMILY (MFS) PROFILE DOMAIN-CONTAINING PROTEIN"/>
    <property type="match status" value="1"/>
</dbReference>
<evidence type="ECO:0000256" key="3">
    <source>
        <dbReference type="ARBA" id="ARBA00022692"/>
    </source>
</evidence>
<evidence type="ECO:0000256" key="4">
    <source>
        <dbReference type="ARBA" id="ARBA00022989"/>
    </source>
</evidence>
<feature type="transmembrane region" description="Helical" evidence="6">
    <location>
        <begin position="465"/>
        <end position="485"/>
    </location>
</feature>
<protein>
    <recommendedName>
        <fullName evidence="7">Major facilitator superfamily (MFS) profile domain-containing protein</fullName>
    </recommendedName>
</protein>
<keyword evidence="2" id="KW-0813">Transport</keyword>
<dbReference type="InterPro" id="IPR011701">
    <property type="entry name" value="MFS"/>
</dbReference>
<feature type="transmembrane region" description="Helical" evidence="6">
    <location>
        <begin position="112"/>
        <end position="130"/>
    </location>
</feature>
<name>F8P4R4_SERL9</name>
<feature type="transmembrane region" description="Helical" evidence="6">
    <location>
        <begin position="320"/>
        <end position="342"/>
    </location>
</feature>
<keyword evidence="5 6" id="KW-0472">Membrane</keyword>
<dbReference type="RefSeq" id="XP_007321387.1">
    <property type="nucleotide sequence ID" value="XM_007321325.1"/>
</dbReference>
<comment type="subcellular location">
    <subcellularLocation>
        <location evidence="1">Membrane</location>
        <topology evidence="1">Multi-pass membrane protein</topology>
    </subcellularLocation>
</comment>
<evidence type="ECO:0000256" key="6">
    <source>
        <dbReference type="SAM" id="Phobius"/>
    </source>
</evidence>
<dbReference type="Proteomes" id="UP000008064">
    <property type="component" value="Unassembled WGS sequence"/>
</dbReference>
<dbReference type="GeneID" id="18820440"/>
<keyword evidence="3 6" id="KW-0812">Transmembrane</keyword>
<keyword evidence="4 6" id="KW-1133">Transmembrane helix</keyword>
<dbReference type="Gene3D" id="1.20.1250.20">
    <property type="entry name" value="MFS general substrate transporter like domains"/>
    <property type="match status" value="1"/>
</dbReference>
<evidence type="ECO:0000256" key="1">
    <source>
        <dbReference type="ARBA" id="ARBA00004141"/>
    </source>
</evidence>
<evidence type="ECO:0000256" key="5">
    <source>
        <dbReference type="ARBA" id="ARBA00023136"/>
    </source>
</evidence>
<dbReference type="CDD" id="cd17330">
    <property type="entry name" value="MFS_SLC46_TetA_like"/>
    <property type="match status" value="1"/>
</dbReference>
<gene>
    <name evidence="8" type="ORF">SERLADRAFT_474178</name>
</gene>
<accession>F8P4R4</accession>
<evidence type="ECO:0000256" key="2">
    <source>
        <dbReference type="ARBA" id="ARBA00022448"/>
    </source>
</evidence>
<dbReference type="KEGG" id="sla:SERLADRAFT_474178"/>
<organism>
    <name type="scientific">Serpula lacrymans var. lacrymans (strain S7.9)</name>
    <name type="common">Dry rot fungus</name>
    <dbReference type="NCBI Taxonomy" id="578457"/>
    <lineage>
        <taxon>Eukaryota</taxon>
        <taxon>Fungi</taxon>
        <taxon>Dikarya</taxon>
        <taxon>Basidiomycota</taxon>
        <taxon>Agaricomycotina</taxon>
        <taxon>Agaricomycetes</taxon>
        <taxon>Agaricomycetidae</taxon>
        <taxon>Boletales</taxon>
        <taxon>Coniophorineae</taxon>
        <taxon>Serpulaceae</taxon>
        <taxon>Serpula</taxon>
    </lineage>
</organism>